<dbReference type="EMBL" id="RDRA01000029">
    <property type="protein sequence ID" value="RXG87363.1"/>
    <property type="molecule type" value="Genomic_DNA"/>
</dbReference>
<accession>A0ABY0D9Y5</accession>
<evidence type="ECO:0000313" key="2">
    <source>
        <dbReference type="Proteomes" id="UP000289946"/>
    </source>
</evidence>
<comment type="caution">
    <text evidence="1">The sequence shown here is derived from an EMBL/GenBank/DDBJ whole genome shotgun (WGS) entry which is preliminary data.</text>
</comment>
<name>A0ABY0D9Y5_9BRAD</name>
<gene>
    <name evidence="1" type="ORF">EAS62_36090</name>
</gene>
<dbReference type="Proteomes" id="UP000289946">
    <property type="component" value="Unassembled WGS sequence"/>
</dbReference>
<keyword evidence="2" id="KW-1185">Reference proteome</keyword>
<evidence type="ECO:0000313" key="1">
    <source>
        <dbReference type="EMBL" id="RXG87363.1"/>
    </source>
</evidence>
<sequence>MVPIWERFPLRGKAGYGIAMRIAGKSRLIRASVGCSAETDCAYRAFHAELEAASWRSPEDVAVAYPNATFEAHRLVVPIDDQHCVVIAVHYEAEIALIEYAGVRSGRRGKPSTIARRYA</sequence>
<organism evidence="1 2">
    <name type="scientific">Bradyrhizobium zhanjiangense</name>
    <dbReference type="NCBI Taxonomy" id="1325107"/>
    <lineage>
        <taxon>Bacteria</taxon>
        <taxon>Pseudomonadati</taxon>
        <taxon>Pseudomonadota</taxon>
        <taxon>Alphaproteobacteria</taxon>
        <taxon>Hyphomicrobiales</taxon>
        <taxon>Nitrobacteraceae</taxon>
        <taxon>Bradyrhizobium</taxon>
    </lineage>
</organism>
<reference evidence="1 2" key="1">
    <citation type="submission" date="2018-10" db="EMBL/GenBank/DDBJ databases">
        <title>Bradyrhizobium sp. nov., isolated from effective nodules of peanut in China.</title>
        <authorList>
            <person name="Li Y."/>
        </authorList>
    </citation>
    <scope>NUCLEOTIDE SEQUENCE [LARGE SCALE GENOMIC DNA]</scope>
    <source>
        <strain evidence="1 2">CCBAU 51781</strain>
    </source>
</reference>
<proteinExistence type="predicted"/>
<protein>
    <submittedName>
        <fullName evidence="1">Uncharacterized protein</fullName>
    </submittedName>
</protein>